<evidence type="ECO:0000313" key="7">
    <source>
        <dbReference type="Proteomes" id="UP000325440"/>
    </source>
</evidence>
<dbReference type="PROSITE" id="PS50082">
    <property type="entry name" value="WD_REPEATS_2"/>
    <property type="match status" value="2"/>
</dbReference>
<dbReference type="SUPFAM" id="SSF50978">
    <property type="entry name" value="WD40 repeat-like"/>
    <property type="match status" value="1"/>
</dbReference>
<dbReference type="PANTHER" id="PTHR14091:SF0">
    <property type="entry name" value="PERIODIC TRYPTOPHAN PROTEIN 1 HOMOLOG"/>
    <property type="match status" value="1"/>
</dbReference>
<dbReference type="Proteomes" id="UP000325440">
    <property type="component" value="Unassembled WGS sequence"/>
</dbReference>
<gene>
    <name evidence="6" type="ORF">CINCED_3A013745</name>
</gene>
<dbReference type="AlphaFoldDB" id="A0A5E4MGT1"/>
<feature type="repeat" description="WD" evidence="4">
    <location>
        <begin position="188"/>
        <end position="223"/>
    </location>
</feature>
<dbReference type="InterPro" id="IPR044285">
    <property type="entry name" value="PWP1"/>
</dbReference>
<feature type="repeat" description="WD" evidence="4">
    <location>
        <begin position="314"/>
        <end position="353"/>
    </location>
</feature>
<keyword evidence="7" id="KW-1185">Reference proteome</keyword>
<keyword evidence="3" id="KW-0677">Repeat</keyword>
<dbReference type="GO" id="GO:0006364">
    <property type="term" value="P:rRNA processing"/>
    <property type="evidence" value="ECO:0007669"/>
    <property type="project" value="InterPro"/>
</dbReference>
<reference evidence="6 7" key="1">
    <citation type="submission" date="2019-08" db="EMBL/GenBank/DDBJ databases">
        <authorList>
            <person name="Alioto T."/>
            <person name="Alioto T."/>
            <person name="Gomez Garrido J."/>
        </authorList>
    </citation>
    <scope>NUCLEOTIDE SEQUENCE [LARGE SCALE GENOMIC DNA]</scope>
</reference>
<keyword evidence="1" id="KW-0597">Phosphoprotein</keyword>
<dbReference type="Pfam" id="PF00400">
    <property type="entry name" value="WD40"/>
    <property type="match status" value="2"/>
</dbReference>
<dbReference type="EMBL" id="CABPRJ010000505">
    <property type="protein sequence ID" value="VVC30098.1"/>
    <property type="molecule type" value="Genomic_DNA"/>
</dbReference>
<keyword evidence="2 4" id="KW-0853">WD repeat</keyword>
<dbReference type="PRINTS" id="PR00320">
    <property type="entry name" value="GPROTEINBRPT"/>
</dbReference>
<evidence type="ECO:0000256" key="5">
    <source>
        <dbReference type="SAM" id="MobiDB-lite"/>
    </source>
</evidence>
<protein>
    <submittedName>
        <fullName evidence="6">WD40/YVTN repeat-like-containing domain,WD40 repeat, conserved site,G-protein beta WD-40 repeat,WD40</fullName>
    </submittedName>
</protein>
<proteinExistence type="predicted"/>
<dbReference type="GO" id="GO:0005634">
    <property type="term" value="C:nucleus"/>
    <property type="evidence" value="ECO:0007669"/>
    <property type="project" value="TreeGrafter"/>
</dbReference>
<dbReference type="Gene3D" id="2.130.10.10">
    <property type="entry name" value="YVTN repeat-like/Quinoprotein amine dehydrogenase"/>
    <property type="match status" value="2"/>
</dbReference>
<dbReference type="InterPro" id="IPR015943">
    <property type="entry name" value="WD40/YVTN_repeat-like_dom_sf"/>
</dbReference>
<feature type="compositionally biased region" description="Basic and acidic residues" evidence="5">
    <location>
        <begin position="33"/>
        <end position="51"/>
    </location>
</feature>
<evidence type="ECO:0000256" key="1">
    <source>
        <dbReference type="ARBA" id="ARBA00022553"/>
    </source>
</evidence>
<evidence type="ECO:0000256" key="3">
    <source>
        <dbReference type="ARBA" id="ARBA00022737"/>
    </source>
</evidence>
<dbReference type="OrthoDB" id="270624at2759"/>
<sequence length="396" mass="45657">MTSFIPCVKWVKQGVSLHQNKIKLSQQELQELTKTEKKEKEPSRNTRKDYNLENYDEETMDISGAMSLSNLAVYNDINNDDNDSDTDSDKLDEILKPDDNLVLVGNVKKNECMLEVYVYNGNDNDFYIHHDIILKNPPLCLEWFGSMGNLCALGSMSATIDLWDLDLIGCLEPTHRLGRKKKKNPERNYGHTDAILDITWNEHLSHIIASGSVDETILLWDLDACEPHTRMEDFGDHVQSIKWHPFESQTLAVGSSDFYVYDCRTYDTYKSWKIKGKVEKVHWDPSNGFLCYVGTDRGRLICYDCRTDKPLWRYKHHENEVTGIYVWDKFIVSSSTDETLKVWDKEKKHLIKIREFSGALHSLDGCSDYPFMVAVGGSGTSKFQLFDIKDFSLKTC</sequence>
<evidence type="ECO:0000256" key="4">
    <source>
        <dbReference type="PROSITE-ProRule" id="PRU00221"/>
    </source>
</evidence>
<dbReference type="PANTHER" id="PTHR14091">
    <property type="entry name" value="PERIODIC TRYPTOPHAN PROTEIN 1"/>
    <property type="match status" value="1"/>
</dbReference>
<name>A0A5E4MGT1_9HEMI</name>
<dbReference type="InterPro" id="IPR001680">
    <property type="entry name" value="WD40_rpt"/>
</dbReference>
<accession>A0A5E4MGT1</accession>
<evidence type="ECO:0000313" key="6">
    <source>
        <dbReference type="EMBL" id="VVC30098.1"/>
    </source>
</evidence>
<dbReference type="InterPro" id="IPR019775">
    <property type="entry name" value="WD40_repeat_CS"/>
</dbReference>
<dbReference type="InterPro" id="IPR020472">
    <property type="entry name" value="WD40_PAC1"/>
</dbReference>
<dbReference type="InterPro" id="IPR036322">
    <property type="entry name" value="WD40_repeat_dom_sf"/>
</dbReference>
<organism evidence="6 7">
    <name type="scientific">Cinara cedri</name>
    <dbReference type="NCBI Taxonomy" id="506608"/>
    <lineage>
        <taxon>Eukaryota</taxon>
        <taxon>Metazoa</taxon>
        <taxon>Ecdysozoa</taxon>
        <taxon>Arthropoda</taxon>
        <taxon>Hexapoda</taxon>
        <taxon>Insecta</taxon>
        <taxon>Pterygota</taxon>
        <taxon>Neoptera</taxon>
        <taxon>Paraneoptera</taxon>
        <taxon>Hemiptera</taxon>
        <taxon>Sternorrhyncha</taxon>
        <taxon>Aphidomorpha</taxon>
        <taxon>Aphidoidea</taxon>
        <taxon>Aphididae</taxon>
        <taxon>Lachninae</taxon>
        <taxon>Cinara</taxon>
    </lineage>
</organism>
<dbReference type="PROSITE" id="PS00678">
    <property type="entry name" value="WD_REPEATS_1"/>
    <property type="match status" value="1"/>
</dbReference>
<dbReference type="PROSITE" id="PS50294">
    <property type="entry name" value="WD_REPEATS_REGION"/>
    <property type="match status" value="1"/>
</dbReference>
<feature type="region of interest" description="Disordered" evidence="5">
    <location>
        <begin position="33"/>
        <end position="53"/>
    </location>
</feature>
<evidence type="ECO:0000256" key="2">
    <source>
        <dbReference type="ARBA" id="ARBA00022574"/>
    </source>
</evidence>
<dbReference type="SMART" id="SM00320">
    <property type="entry name" value="WD40"/>
    <property type="match status" value="6"/>
</dbReference>